<comment type="cofactor">
    <cofactor evidence="1">
        <name>Zn(2+)</name>
        <dbReference type="ChEBI" id="CHEBI:29105"/>
    </cofactor>
</comment>
<dbReference type="SUPFAM" id="SSF52540">
    <property type="entry name" value="P-loop containing nucleoside triphosphate hydrolases"/>
    <property type="match status" value="1"/>
</dbReference>
<keyword evidence="9" id="KW-0378">Hydrolase</keyword>
<dbReference type="PANTHER" id="PTHR23076">
    <property type="entry name" value="METALLOPROTEASE M41 FTSH"/>
    <property type="match status" value="1"/>
</dbReference>
<dbReference type="PROSITE" id="PS00674">
    <property type="entry name" value="AAA"/>
    <property type="match status" value="1"/>
</dbReference>
<dbReference type="GO" id="GO:0004176">
    <property type="term" value="F:ATP-dependent peptidase activity"/>
    <property type="evidence" value="ECO:0007669"/>
    <property type="project" value="InterPro"/>
</dbReference>
<sequence>MARWPLATAVRSVSSSTISLLQSQEQIANADLKNTTAQLEFYKSLLAHNYPHIVVQRYETPGIANSPDCTGIYVEALNKMGKKAKAEQVMKAMAANNASGMGAFPSGFGSKYEPVHVVVSESIFTIISKWLKWLIPVGMLTYGATNAFNYLAENGTIFKNTEVVDKSVDVSQSTVKFSDVCGCDEARAELEEIVEFLKDPSKFTGLGGKLPKGVLLTGPPGTGKTLLARATAGEAGVPFFFMSGSEFDELYVGVGAKRIRELFSQAREKSPAIIFIDELDAIGGKRNPKDQAYAKQTLNQLLVELDGFSQTSGIIIIGATNFPESLDKALTRPGRFDKEVNVDLPDVRGRIDILKHHMKNVETAESVDPSILARGTPGLSGAELMNLVNQAAVHASQLSAPAVDMNHFEWAKDKILMGAAKQKMVITEESRKNTAYHEAGHAIMAMFSKGATPLYKATILPRGRALGITFQLPEMDKVDMTRTECLARLDVCMGGKIAEEIVNGYENVTSGCSSDLSNATNVARAMVLSYGMSNVIGPIKLSDDWESWSQSLRDLADKEIRKFLVDSEERTRKVLKEKDVELKRLAEGLLEYETLTKDEMEKLIRNEPINKTKVVSNTVIKANQKYELKDGEKMS</sequence>
<keyword evidence="12" id="KW-0482">Metalloprotease</keyword>
<proteinExistence type="inferred from homology"/>
<evidence type="ECO:0000259" key="16">
    <source>
        <dbReference type="SMART" id="SM00382"/>
    </source>
</evidence>
<dbReference type="Pfam" id="PF01434">
    <property type="entry name" value="Peptidase_M41"/>
    <property type="match status" value="1"/>
</dbReference>
<dbReference type="FunFam" id="1.20.58.760:FF:000002">
    <property type="entry name" value="ATP-dependent zinc metalloprotease FtsH"/>
    <property type="match status" value="1"/>
</dbReference>
<dbReference type="SMART" id="SM00382">
    <property type="entry name" value="AAA"/>
    <property type="match status" value="1"/>
</dbReference>
<keyword evidence="6" id="KW-0645">Protease</keyword>
<dbReference type="CDD" id="cd19501">
    <property type="entry name" value="RecA-like_FtsH"/>
    <property type="match status" value="1"/>
</dbReference>
<dbReference type="AlphaFoldDB" id="G3B2S5"/>
<dbReference type="GO" id="GO:0004222">
    <property type="term" value="F:metalloendopeptidase activity"/>
    <property type="evidence" value="ECO:0007669"/>
    <property type="project" value="InterPro"/>
</dbReference>
<keyword evidence="14" id="KW-0472">Membrane</keyword>
<evidence type="ECO:0000256" key="5">
    <source>
        <dbReference type="ARBA" id="ARBA00010550"/>
    </source>
</evidence>
<evidence type="ECO:0000313" key="18">
    <source>
        <dbReference type="Proteomes" id="UP000000707"/>
    </source>
</evidence>
<dbReference type="STRING" id="590646.G3B2S5"/>
<keyword evidence="8 15" id="KW-0547">Nucleotide-binding</keyword>
<evidence type="ECO:0000256" key="11">
    <source>
        <dbReference type="ARBA" id="ARBA00022840"/>
    </source>
</evidence>
<evidence type="ECO:0000256" key="10">
    <source>
        <dbReference type="ARBA" id="ARBA00022833"/>
    </source>
</evidence>
<dbReference type="Pfam" id="PF17862">
    <property type="entry name" value="AAA_lid_3"/>
    <property type="match status" value="1"/>
</dbReference>
<evidence type="ECO:0000256" key="9">
    <source>
        <dbReference type="ARBA" id="ARBA00022801"/>
    </source>
</evidence>
<comment type="subcellular location">
    <subcellularLocation>
        <location evidence="3">Membrane</location>
    </subcellularLocation>
    <subcellularLocation>
        <location evidence="2">Mitochondrion</location>
    </subcellularLocation>
</comment>
<dbReference type="GO" id="GO:0005524">
    <property type="term" value="F:ATP binding"/>
    <property type="evidence" value="ECO:0007669"/>
    <property type="project" value="UniProtKB-KW"/>
</dbReference>
<evidence type="ECO:0000256" key="13">
    <source>
        <dbReference type="ARBA" id="ARBA00023128"/>
    </source>
</evidence>
<evidence type="ECO:0000256" key="15">
    <source>
        <dbReference type="RuleBase" id="RU003651"/>
    </source>
</evidence>
<dbReference type="FunFam" id="3.40.50.300:FF:000175">
    <property type="entry name" value="ATP-dependent zinc metalloprotease FTSH 4"/>
    <property type="match status" value="1"/>
</dbReference>
<evidence type="ECO:0000256" key="4">
    <source>
        <dbReference type="ARBA" id="ARBA00010044"/>
    </source>
</evidence>
<evidence type="ECO:0000256" key="3">
    <source>
        <dbReference type="ARBA" id="ARBA00004370"/>
    </source>
</evidence>
<evidence type="ECO:0000256" key="1">
    <source>
        <dbReference type="ARBA" id="ARBA00001947"/>
    </source>
</evidence>
<dbReference type="EMBL" id="GL996515">
    <property type="protein sequence ID" value="EGV64751.1"/>
    <property type="molecule type" value="Genomic_DNA"/>
</dbReference>
<dbReference type="PANTHER" id="PTHR23076:SF97">
    <property type="entry name" value="ATP-DEPENDENT ZINC METALLOPROTEASE YME1L1"/>
    <property type="match status" value="1"/>
</dbReference>
<organism evidence="18">
    <name type="scientific">Candida tenuis (strain ATCC 10573 / BCRC 21748 / CBS 615 / JCM 9827 / NBRC 10315 / NRRL Y-1498 / VKM Y-70)</name>
    <name type="common">Yeast</name>
    <name type="synonym">Yamadazyma tenuis</name>
    <dbReference type="NCBI Taxonomy" id="590646"/>
    <lineage>
        <taxon>Eukaryota</taxon>
        <taxon>Fungi</taxon>
        <taxon>Dikarya</taxon>
        <taxon>Ascomycota</taxon>
        <taxon>Saccharomycotina</taxon>
        <taxon>Pichiomycetes</taxon>
        <taxon>Debaryomycetaceae</taxon>
        <taxon>Yamadazyma</taxon>
    </lineage>
</organism>
<dbReference type="MEROPS" id="M41.004"/>
<dbReference type="GO" id="GO:0016887">
    <property type="term" value="F:ATP hydrolysis activity"/>
    <property type="evidence" value="ECO:0007669"/>
    <property type="project" value="InterPro"/>
</dbReference>
<dbReference type="InterPro" id="IPR037219">
    <property type="entry name" value="Peptidase_M41-like"/>
</dbReference>
<dbReference type="SUPFAM" id="SSF140990">
    <property type="entry name" value="FtsH protease domain-like"/>
    <property type="match status" value="1"/>
</dbReference>
<comment type="similarity">
    <text evidence="15">Belongs to the AAA ATPase family.</text>
</comment>
<dbReference type="HAMAP" id="MF_01458">
    <property type="entry name" value="FtsH"/>
    <property type="match status" value="1"/>
</dbReference>
<keyword evidence="7" id="KW-0479">Metal-binding</keyword>
<gene>
    <name evidence="17" type="ORF">CANTEDRAFT_103403</name>
</gene>
<dbReference type="eggNOG" id="KOG0734">
    <property type="taxonomic scope" value="Eukaryota"/>
</dbReference>
<dbReference type="GO" id="GO:0005743">
    <property type="term" value="C:mitochondrial inner membrane"/>
    <property type="evidence" value="ECO:0007669"/>
    <property type="project" value="TreeGrafter"/>
</dbReference>
<dbReference type="GeneID" id="18245621"/>
<dbReference type="InterPro" id="IPR048438">
    <property type="entry name" value="Yme1-like_N"/>
</dbReference>
<evidence type="ECO:0000256" key="6">
    <source>
        <dbReference type="ARBA" id="ARBA00022670"/>
    </source>
</evidence>
<name>G3B2S5_CANTC</name>
<accession>G3B2S5</accession>
<evidence type="ECO:0000256" key="8">
    <source>
        <dbReference type="ARBA" id="ARBA00022741"/>
    </source>
</evidence>
<dbReference type="Pfam" id="PF00004">
    <property type="entry name" value="AAA"/>
    <property type="match status" value="1"/>
</dbReference>
<dbReference type="OrthoDB" id="1413014at2759"/>
<keyword evidence="11 15" id="KW-0067">ATP-binding</keyword>
<dbReference type="HOGENOM" id="CLU_000688_9_3_1"/>
<dbReference type="InterPro" id="IPR041569">
    <property type="entry name" value="AAA_lid_3"/>
</dbReference>
<dbReference type="InterPro" id="IPR005936">
    <property type="entry name" value="FtsH"/>
</dbReference>
<protein>
    <recommendedName>
        <fullName evidence="16">AAA+ ATPase domain-containing protein</fullName>
    </recommendedName>
</protein>
<dbReference type="InterPro" id="IPR003593">
    <property type="entry name" value="AAA+_ATPase"/>
</dbReference>
<dbReference type="Gene3D" id="3.40.50.300">
    <property type="entry name" value="P-loop containing nucleotide triphosphate hydrolases"/>
    <property type="match status" value="1"/>
</dbReference>
<dbReference type="Gene3D" id="1.20.58.760">
    <property type="entry name" value="Peptidase M41"/>
    <property type="match status" value="1"/>
</dbReference>
<dbReference type="GO" id="GO:0007005">
    <property type="term" value="P:mitochondrion organization"/>
    <property type="evidence" value="ECO:0007669"/>
    <property type="project" value="TreeGrafter"/>
</dbReference>
<dbReference type="GO" id="GO:0046872">
    <property type="term" value="F:metal ion binding"/>
    <property type="evidence" value="ECO:0007669"/>
    <property type="project" value="UniProtKB-KW"/>
</dbReference>
<feature type="domain" description="AAA+ ATPase" evidence="16">
    <location>
        <begin position="210"/>
        <end position="346"/>
    </location>
</feature>
<dbReference type="Proteomes" id="UP000000707">
    <property type="component" value="Unassembled WGS sequence"/>
</dbReference>
<dbReference type="KEGG" id="cten:18245621"/>
<evidence type="ECO:0000313" key="17">
    <source>
        <dbReference type="EMBL" id="EGV64751.1"/>
    </source>
</evidence>
<dbReference type="InterPro" id="IPR027417">
    <property type="entry name" value="P-loop_NTPase"/>
</dbReference>
<dbReference type="GO" id="GO:0141164">
    <property type="term" value="P:mitochondrial protein quality control"/>
    <property type="evidence" value="ECO:0007669"/>
    <property type="project" value="UniProtKB-ARBA"/>
</dbReference>
<dbReference type="Pfam" id="PF21232">
    <property type="entry name" value="Yme1-like_N"/>
    <property type="match status" value="1"/>
</dbReference>
<comment type="similarity">
    <text evidence="5">In the N-terminal section; belongs to the AAA ATPase family.</text>
</comment>
<dbReference type="Gene3D" id="1.10.8.60">
    <property type="match status" value="1"/>
</dbReference>
<evidence type="ECO:0000256" key="7">
    <source>
        <dbReference type="ARBA" id="ARBA00022723"/>
    </source>
</evidence>
<evidence type="ECO:0000256" key="12">
    <source>
        <dbReference type="ARBA" id="ARBA00023049"/>
    </source>
</evidence>
<dbReference type="InterPro" id="IPR000642">
    <property type="entry name" value="Peptidase_M41"/>
</dbReference>
<dbReference type="InterPro" id="IPR003959">
    <property type="entry name" value="ATPase_AAA_core"/>
</dbReference>
<keyword evidence="18" id="KW-1185">Reference proteome</keyword>
<keyword evidence="13" id="KW-0496">Mitochondrion</keyword>
<comment type="similarity">
    <text evidence="4">In the C-terminal section; belongs to the peptidase M41 family.</text>
</comment>
<evidence type="ECO:0000256" key="2">
    <source>
        <dbReference type="ARBA" id="ARBA00004173"/>
    </source>
</evidence>
<evidence type="ECO:0000256" key="14">
    <source>
        <dbReference type="ARBA" id="ARBA00023136"/>
    </source>
</evidence>
<dbReference type="FunFam" id="1.10.8.60:FF:000001">
    <property type="entry name" value="ATP-dependent zinc metalloprotease FtsH"/>
    <property type="match status" value="1"/>
</dbReference>
<reference evidence="17 18" key="1">
    <citation type="journal article" date="2011" name="Proc. Natl. Acad. Sci. U.S.A.">
        <title>Comparative genomics of xylose-fermenting fungi for enhanced biofuel production.</title>
        <authorList>
            <person name="Wohlbach D.J."/>
            <person name="Kuo A."/>
            <person name="Sato T.K."/>
            <person name="Potts K.M."/>
            <person name="Salamov A.A."/>
            <person name="LaButti K.M."/>
            <person name="Sun H."/>
            <person name="Clum A."/>
            <person name="Pangilinan J.L."/>
            <person name="Lindquist E.A."/>
            <person name="Lucas S."/>
            <person name="Lapidus A."/>
            <person name="Jin M."/>
            <person name="Gunawan C."/>
            <person name="Balan V."/>
            <person name="Dale B.E."/>
            <person name="Jeffries T.W."/>
            <person name="Zinkel R."/>
            <person name="Barry K.W."/>
            <person name="Grigoriev I.V."/>
            <person name="Gasch A.P."/>
        </authorList>
    </citation>
    <scope>NUCLEOTIDE SEQUENCE [LARGE SCALE GENOMIC DNA]</scope>
    <source>
        <strain evidence="18">ATCC 10573 / BCRC 21748 / CBS 615 / JCM 9827 / NBRC 10315 / NRRL Y-1498 / VKM Y-70</strain>
    </source>
</reference>
<dbReference type="InterPro" id="IPR003960">
    <property type="entry name" value="ATPase_AAA_CS"/>
</dbReference>
<keyword evidence="10" id="KW-0862">Zinc</keyword>